<dbReference type="CDD" id="cd04859">
    <property type="entry name" value="Prim_Pol"/>
    <property type="match status" value="1"/>
</dbReference>
<dbReference type="Pfam" id="PF09250">
    <property type="entry name" value="Prim-Pol"/>
    <property type="match status" value="1"/>
</dbReference>
<organism evidence="2">
    <name type="scientific">marine sediment metagenome</name>
    <dbReference type="NCBI Taxonomy" id="412755"/>
    <lineage>
        <taxon>unclassified sequences</taxon>
        <taxon>metagenomes</taxon>
        <taxon>ecological metagenomes</taxon>
    </lineage>
</organism>
<dbReference type="Gene3D" id="3.30.720.160">
    <property type="entry name" value="Bifunctional DNA primase/polymerase, N-terminal"/>
    <property type="match status" value="1"/>
</dbReference>
<proteinExistence type="predicted"/>
<protein>
    <recommendedName>
        <fullName evidence="1">DNA primase/polymerase bifunctional N-terminal domain-containing protein</fullName>
    </recommendedName>
</protein>
<sequence length="349" mass="40125">MNNKLIESYHTKGYSLLPLKSNSKLPVKKWKQYQYKRADLEDILDWYIVYDNPNIGLITGVISNLIVFDVDSPSCLQGLREILPEIEKTTKAKTKKGYHFYFNSSNDFNSTNNFLNTGVEFKSNGRYVVAPPSIVEGHQYSFEVPLTEIQPLPNLLIKQLERERKILPGVYKKGLILPKHHVKGVACINQIIDRDLPVGERNNALFILYNLLLQNKNTRDHSKKIVILKNNSLSKPLTNREVENIFKRGYNLKCSTIRGRLPFIECDRCKKFRKGLDKMVGSVLIKNIRELPKLTNTERGILCLLDVYFSGESITVNEIATYANMDYRIVKKAIEGLQDRGFKINLKNA</sequence>
<evidence type="ECO:0000313" key="2">
    <source>
        <dbReference type="EMBL" id="GAH95312.1"/>
    </source>
</evidence>
<dbReference type="SMART" id="SM00943">
    <property type="entry name" value="Prim-Pol"/>
    <property type="match status" value="1"/>
</dbReference>
<dbReference type="InterPro" id="IPR015330">
    <property type="entry name" value="DNA_primase/pol_bifunc_N"/>
</dbReference>
<feature type="domain" description="DNA primase/polymerase bifunctional N-terminal" evidence="1">
    <location>
        <begin position="6"/>
        <end position="156"/>
    </location>
</feature>
<dbReference type="AlphaFoldDB" id="X1JMJ6"/>
<accession>X1JMJ6</accession>
<comment type="caution">
    <text evidence="2">The sequence shown here is derived from an EMBL/GenBank/DDBJ whole genome shotgun (WGS) entry which is preliminary data.</text>
</comment>
<dbReference type="SUPFAM" id="SSF56747">
    <property type="entry name" value="Prim-pol domain"/>
    <property type="match status" value="1"/>
</dbReference>
<name>X1JMJ6_9ZZZZ</name>
<dbReference type="EMBL" id="BARV01000223">
    <property type="protein sequence ID" value="GAH95312.1"/>
    <property type="molecule type" value="Genomic_DNA"/>
</dbReference>
<evidence type="ECO:0000259" key="1">
    <source>
        <dbReference type="SMART" id="SM00943"/>
    </source>
</evidence>
<reference evidence="2" key="1">
    <citation type="journal article" date="2014" name="Front. Microbiol.">
        <title>High frequency of phylogenetically diverse reductive dehalogenase-homologous genes in deep subseafloor sedimentary metagenomes.</title>
        <authorList>
            <person name="Kawai M."/>
            <person name="Futagami T."/>
            <person name="Toyoda A."/>
            <person name="Takaki Y."/>
            <person name="Nishi S."/>
            <person name="Hori S."/>
            <person name="Arai W."/>
            <person name="Tsubouchi T."/>
            <person name="Morono Y."/>
            <person name="Uchiyama I."/>
            <person name="Ito T."/>
            <person name="Fujiyama A."/>
            <person name="Inagaki F."/>
            <person name="Takami H."/>
        </authorList>
    </citation>
    <scope>NUCLEOTIDE SEQUENCE</scope>
    <source>
        <strain evidence="2">Expedition CK06-06</strain>
    </source>
</reference>
<gene>
    <name evidence="2" type="ORF">S06H3_00988</name>
</gene>